<accession>A0A9D9EUY3</accession>
<reference evidence="2" key="1">
    <citation type="submission" date="2020-10" db="EMBL/GenBank/DDBJ databases">
        <authorList>
            <person name="Gilroy R."/>
        </authorList>
    </citation>
    <scope>NUCLEOTIDE SEQUENCE</scope>
    <source>
        <strain evidence="2">B3-4054</strain>
    </source>
</reference>
<keyword evidence="1" id="KW-0812">Transmembrane</keyword>
<keyword evidence="1" id="KW-0472">Membrane</keyword>
<dbReference type="Proteomes" id="UP000823616">
    <property type="component" value="Unassembled WGS sequence"/>
</dbReference>
<protein>
    <submittedName>
        <fullName evidence="2">Uncharacterized protein</fullName>
    </submittedName>
</protein>
<organism evidence="2 3">
    <name type="scientific">Candidatus Avitreponema avistercoris</name>
    <dbReference type="NCBI Taxonomy" id="2840705"/>
    <lineage>
        <taxon>Bacteria</taxon>
        <taxon>Pseudomonadati</taxon>
        <taxon>Spirochaetota</taxon>
        <taxon>Spirochaetia</taxon>
        <taxon>Spirochaetales</taxon>
        <taxon>Candidatus Avitreponema</taxon>
    </lineage>
</organism>
<reference evidence="2" key="2">
    <citation type="journal article" date="2021" name="PeerJ">
        <title>Extensive microbial diversity within the chicken gut microbiome revealed by metagenomics and culture.</title>
        <authorList>
            <person name="Gilroy R."/>
            <person name="Ravi A."/>
            <person name="Getino M."/>
            <person name="Pursley I."/>
            <person name="Horton D.L."/>
            <person name="Alikhan N.F."/>
            <person name="Baker D."/>
            <person name="Gharbi K."/>
            <person name="Hall N."/>
            <person name="Watson M."/>
            <person name="Adriaenssens E.M."/>
            <person name="Foster-Nyarko E."/>
            <person name="Jarju S."/>
            <person name="Secka A."/>
            <person name="Antonio M."/>
            <person name="Oren A."/>
            <person name="Chaudhuri R.R."/>
            <person name="La Ragione R."/>
            <person name="Hildebrand F."/>
            <person name="Pallen M.J."/>
        </authorList>
    </citation>
    <scope>NUCLEOTIDE SEQUENCE</scope>
    <source>
        <strain evidence="2">B3-4054</strain>
    </source>
</reference>
<dbReference type="EMBL" id="JADIMS010000140">
    <property type="protein sequence ID" value="MBO8450924.1"/>
    <property type="molecule type" value="Genomic_DNA"/>
</dbReference>
<sequence>MGKNGQNGSAAKSRALTQSGNFCPERFFLPSGAWLLFLFLSVFSFSGCISFQTERTYQQSVLDSVYPEIRLPDLTESNNIHGEFPPRIFVNTATQVSAFGSDFCLYGGRIYTKQTAETEWELLDGTGLPFPRVFREDEKPDASFILPDRIVEMNIDSDCLYVFSADGILYRYYFRKIRTEPANTWIMDFGWPLPSVLKQGVMVSGKRGWAMGIRRKDVLWYEDIYGNQHHYGTMGLETIYFLSEDGRSVLFTDSGLPADFSHLIQGPENGRFVAENIDASGSTLFLINKSGEMYTRLIDFDTMGCDPMFFKYTYEQEEQPYTGDNYRSNFTPWALPAEPWKKQPDIPLKGQARISRFLTIMQNGHGNAARELRVAGLGRDGAPGYYVKQIDDAEWRFVRAPLSIREQDFLTPAPETDPQDTATPVVVQPAPRAEPTDFAYTGYAVKNGVNLSGIRCEVDGFSLASEGQASLRLRFAGNSTENPQETEITVHYVEAWTYLRRIAPGFDGTPRQFFVTLEFDSGALSSGNAAFDAVLQEMFAGRNKDLFSCYLEATTDYFQLVLENGEDRFVLFLTSGSHPEMNPRVVKGSALRQSDIFSLFEDNTLLLPEQPQGFSAADIPRIQDVIAKNREIAGFLEQEIDVYNFFYRNSSRSRWGYSIFDLFTTVTFLNRVDFPKIKTLTMFGSDLVKINSENFRQMADLREWIFRHLIELASVRAESYQAMLAEIGKTGGPVFPPPGIFRTFPEYFRALGIPEILAGRLQIPDLDSAAHLYFSDDMEFFAGCFLSFSAEGENIVFLVELENPLAGIAERLRSGKLPSAGNPLEIKAVLYPLTVIENAHTYAVVKELQKDGFVFVWDGENAVLRQKTGVFAEEAVLEAQALSADTEEILPPEIFRQAEILF</sequence>
<name>A0A9D9EUY3_9SPIR</name>
<evidence type="ECO:0000313" key="2">
    <source>
        <dbReference type="EMBL" id="MBO8450924.1"/>
    </source>
</evidence>
<proteinExistence type="predicted"/>
<comment type="caution">
    <text evidence="2">The sequence shown here is derived from an EMBL/GenBank/DDBJ whole genome shotgun (WGS) entry which is preliminary data.</text>
</comment>
<dbReference type="AlphaFoldDB" id="A0A9D9EUY3"/>
<feature type="transmembrane region" description="Helical" evidence="1">
    <location>
        <begin position="27"/>
        <end position="46"/>
    </location>
</feature>
<gene>
    <name evidence="2" type="ORF">IAA96_07450</name>
</gene>
<evidence type="ECO:0000313" key="3">
    <source>
        <dbReference type="Proteomes" id="UP000823616"/>
    </source>
</evidence>
<keyword evidence="1" id="KW-1133">Transmembrane helix</keyword>
<evidence type="ECO:0000256" key="1">
    <source>
        <dbReference type="SAM" id="Phobius"/>
    </source>
</evidence>